<reference evidence="1" key="1">
    <citation type="journal article" date="2016" name="Ticks Tick Borne Dis.">
        <title>De novo assembly and annotation of the salivary gland transcriptome of Rhipicephalus appendiculatus male and female ticks during blood feeding.</title>
        <authorList>
            <person name="de Castro M.H."/>
            <person name="de Klerk D."/>
            <person name="Pienaar R."/>
            <person name="Latif A.A."/>
            <person name="Rees D.J."/>
            <person name="Mans B.J."/>
        </authorList>
    </citation>
    <scope>NUCLEOTIDE SEQUENCE</scope>
    <source>
        <tissue evidence="1">Salivary glands</tissue>
    </source>
</reference>
<sequence length="123" mass="14094">MQFVQVEHKLIGGEMNEAVLCRIVAHHCVRLSRLKSANRQNNLLFPQSRQVCIPSSNDAVFNSMNTAHYTRSVCDILLLVFLSFISECSSTRFNPALLMYQITRRVLLHAERKVVFAELCEPE</sequence>
<dbReference type="EMBL" id="GEDV01011680">
    <property type="protein sequence ID" value="JAP76877.1"/>
    <property type="molecule type" value="Transcribed_RNA"/>
</dbReference>
<evidence type="ECO:0000313" key="1">
    <source>
        <dbReference type="EMBL" id="JAP76877.1"/>
    </source>
</evidence>
<proteinExistence type="predicted"/>
<accession>A0A131YD81</accession>
<organism evidence="1">
    <name type="scientific">Rhipicephalus appendiculatus</name>
    <name type="common">Brown ear tick</name>
    <dbReference type="NCBI Taxonomy" id="34631"/>
    <lineage>
        <taxon>Eukaryota</taxon>
        <taxon>Metazoa</taxon>
        <taxon>Ecdysozoa</taxon>
        <taxon>Arthropoda</taxon>
        <taxon>Chelicerata</taxon>
        <taxon>Arachnida</taxon>
        <taxon>Acari</taxon>
        <taxon>Parasitiformes</taxon>
        <taxon>Ixodida</taxon>
        <taxon>Ixodoidea</taxon>
        <taxon>Ixodidae</taxon>
        <taxon>Rhipicephalinae</taxon>
        <taxon>Rhipicephalus</taxon>
        <taxon>Rhipicephalus</taxon>
    </lineage>
</organism>
<name>A0A131YD81_RHIAP</name>
<protein>
    <submittedName>
        <fullName evidence="1">Uncharacterized protein</fullName>
    </submittedName>
</protein>
<dbReference type="AlphaFoldDB" id="A0A131YD81"/>